<evidence type="ECO:0000313" key="3">
    <source>
        <dbReference type="Proteomes" id="UP000245293"/>
    </source>
</evidence>
<gene>
    <name evidence="2" type="ORF">DFK10_11135</name>
</gene>
<dbReference type="AlphaFoldDB" id="A0A2V1P1U9"/>
<comment type="caution">
    <text evidence="2">The sequence shown here is derived from an EMBL/GenBank/DDBJ whole genome shotgun (WGS) entry which is preliminary data.</text>
</comment>
<organism evidence="2 3">
    <name type="scientific">Salibaculum griseiflavum</name>
    <dbReference type="NCBI Taxonomy" id="1914409"/>
    <lineage>
        <taxon>Bacteria</taxon>
        <taxon>Pseudomonadati</taxon>
        <taxon>Pseudomonadota</taxon>
        <taxon>Alphaproteobacteria</taxon>
        <taxon>Rhodobacterales</taxon>
        <taxon>Roseobacteraceae</taxon>
        <taxon>Salibaculum</taxon>
    </lineage>
</organism>
<accession>A0A2V1P1U9</accession>
<dbReference type="OrthoDB" id="7875742at2"/>
<name>A0A2V1P1U9_9RHOB</name>
<protein>
    <submittedName>
        <fullName evidence="2">Uncharacterized protein</fullName>
    </submittedName>
</protein>
<keyword evidence="1" id="KW-0472">Membrane</keyword>
<keyword evidence="3" id="KW-1185">Reference proteome</keyword>
<proteinExistence type="predicted"/>
<dbReference type="RefSeq" id="WP_109389110.1">
    <property type="nucleotide sequence ID" value="NZ_QETF01000012.1"/>
</dbReference>
<evidence type="ECO:0000313" key="2">
    <source>
        <dbReference type="EMBL" id="PWG16513.1"/>
    </source>
</evidence>
<feature type="transmembrane region" description="Helical" evidence="1">
    <location>
        <begin position="166"/>
        <end position="185"/>
    </location>
</feature>
<dbReference type="EMBL" id="QETF01000012">
    <property type="protein sequence ID" value="PWG16513.1"/>
    <property type="molecule type" value="Genomic_DNA"/>
</dbReference>
<sequence>MTDELAIPAGSIRTVWVFGVDLAEQELPGFRGDDRPGGPDRLSPLEQAVGAGPLEASHVELFMSDTLADYGLSTYLTDANGMDAESVGPDRDRLDALTGPVLLVFSGALRDGIDRLDPKAPLSLVGRYTESMNFTLRPPLRAQTAAGAVEDPPTKRPSDAAMSGRIAALALLVLFLLVAVMIWVGA</sequence>
<keyword evidence="1" id="KW-0812">Transmembrane</keyword>
<reference evidence="3" key="1">
    <citation type="submission" date="2018-05" db="EMBL/GenBank/DDBJ databases">
        <authorList>
            <person name="Du Z."/>
            <person name="Wang X."/>
        </authorList>
    </citation>
    <scope>NUCLEOTIDE SEQUENCE [LARGE SCALE GENOMIC DNA]</scope>
    <source>
        <strain evidence="3">WDS4C29</strain>
    </source>
</reference>
<keyword evidence="1" id="KW-1133">Transmembrane helix</keyword>
<dbReference type="Proteomes" id="UP000245293">
    <property type="component" value="Unassembled WGS sequence"/>
</dbReference>
<evidence type="ECO:0000256" key="1">
    <source>
        <dbReference type="SAM" id="Phobius"/>
    </source>
</evidence>